<protein>
    <recommendedName>
        <fullName evidence="1">PH domain-containing protein</fullName>
    </recommendedName>
</protein>
<dbReference type="PROSITE" id="PS50003">
    <property type="entry name" value="PH_DOMAIN"/>
    <property type="match status" value="1"/>
</dbReference>
<proteinExistence type="predicted"/>
<evidence type="ECO:0000313" key="2">
    <source>
        <dbReference type="EMBL" id="KAB0391917.1"/>
    </source>
</evidence>
<accession>A0A643BVC6</accession>
<feature type="non-terminal residue" evidence="2">
    <location>
        <position position="1"/>
    </location>
</feature>
<name>A0A643BVC6_BALPH</name>
<keyword evidence="3" id="KW-1185">Reference proteome</keyword>
<feature type="domain" description="PH" evidence="1">
    <location>
        <begin position="1"/>
        <end position="31"/>
    </location>
</feature>
<evidence type="ECO:0000259" key="1">
    <source>
        <dbReference type="PROSITE" id="PS50003"/>
    </source>
</evidence>
<dbReference type="InterPro" id="IPR001849">
    <property type="entry name" value="PH_domain"/>
</dbReference>
<organism evidence="2 3">
    <name type="scientific">Balaenoptera physalus</name>
    <name type="common">Fin whale</name>
    <name type="synonym">Balaena physalus</name>
    <dbReference type="NCBI Taxonomy" id="9770"/>
    <lineage>
        <taxon>Eukaryota</taxon>
        <taxon>Metazoa</taxon>
        <taxon>Chordata</taxon>
        <taxon>Craniata</taxon>
        <taxon>Vertebrata</taxon>
        <taxon>Euteleostomi</taxon>
        <taxon>Mammalia</taxon>
        <taxon>Eutheria</taxon>
        <taxon>Laurasiatheria</taxon>
        <taxon>Artiodactyla</taxon>
        <taxon>Whippomorpha</taxon>
        <taxon>Cetacea</taxon>
        <taxon>Mysticeti</taxon>
        <taxon>Balaenopteridae</taxon>
        <taxon>Balaenoptera</taxon>
    </lineage>
</organism>
<gene>
    <name evidence="2" type="ORF">E2I00_002135</name>
</gene>
<evidence type="ECO:0000313" key="3">
    <source>
        <dbReference type="Proteomes" id="UP000437017"/>
    </source>
</evidence>
<dbReference type="SUPFAM" id="SSF50729">
    <property type="entry name" value="PH domain-like"/>
    <property type="match status" value="1"/>
</dbReference>
<comment type="caution">
    <text evidence="2">The sequence shown here is derived from an EMBL/GenBank/DDBJ whole genome shotgun (WGS) entry which is preliminary data.</text>
</comment>
<dbReference type="AlphaFoldDB" id="A0A643BVC6"/>
<dbReference type="EMBL" id="SGJD01004153">
    <property type="protein sequence ID" value="KAB0391917.1"/>
    <property type="molecule type" value="Genomic_DNA"/>
</dbReference>
<dbReference type="OrthoDB" id="10055808at2759"/>
<dbReference type="Proteomes" id="UP000437017">
    <property type="component" value="Unassembled WGS sequence"/>
</dbReference>
<sequence>FLEDPERKYHFECCSEEQCQEWVTALRRARCLGLKILKAPGPTGAAFLKKQPSKPLLDALGPTGLVWHLSATCCCQGTGVPSQELCPAPWVRPSRPGRCLRLMQLSCPVQAECTTLGDAVKGVGPRWGRCEFSC</sequence>
<reference evidence="2 3" key="1">
    <citation type="journal article" date="2019" name="PLoS ONE">
        <title>Genomic analyses reveal an absence of contemporary introgressive admixture between fin whales and blue whales, despite known hybrids.</title>
        <authorList>
            <person name="Westbury M.V."/>
            <person name="Petersen B."/>
            <person name="Lorenzen E.D."/>
        </authorList>
    </citation>
    <scope>NUCLEOTIDE SEQUENCE [LARGE SCALE GENOMIC DNA]</scope>
    <source>
        <strain evidence="2">FinWhale-01</strain>
    </source>
</reference>